<evidence type="ECO:0000256" key="10">
    <source>
        <dbReference type="SAM" id="MobiDB-lite"/>
    </source>
</evidence>
<evidence type="ECO:0000256" key="6">
    <source>
        <dbReference type="ARBA" id="ARBA00022989"/>
    </source>
</evidence>
<evidence type="ECO:0000256" key="9">
    <source>
        <dbReference type="RuleBase" id="RU362035"/>
    </source>
</evidence>
<dbReference type="InParanoid" id="C3YF00"/>
<dbReference type="Pfam" id="PF00955">
    <property type="entry name" value="HCO3_cotransp"/>
    <property type="match status" value="1"/>
</dbReference>
<feature type="compositionally biased region" description="Basic residues" evidence="10">
    <location>
        <begin position="44"/>
        <end position="62"/>
    </location>
</feature>
<evidence type="ECO:0000313" key="13">
    <source>
        <dbReference type="EMBL" id="EEN61244.1"/>
    </source>
</evidence>
<dbReference type="Gene3D" id="3.40.930.10">
    <property type="entry name" value="Mannitol-specific EII, Chain A"/>
    <property type="match status" value="2"/>
</dbReference>
<feature type="transmembrane region" description="Helical" evidence="9">
    <location>
        <begin position="613"/>
        <end position="634"/>
    </location>
</feature>
<evidence type="ECO:0000256" key="8">
    <source>
        <dbReference type="ARBA" id="ARBA00023136"/>
    </source>
</evidence>
<evidence type="ECO:0000259" key="11">
    <source>
        <dbReference type="Pfam" id="PF00955"/>
    </source>
</evidence>
<dbReference type="GO" id="GO:0005886">
    <property type="term" value="C:plasma membrane"/>
    <property type="evidence" value="ECO:0007669"/>
    <property type="project" value="UniProtKB-SubCell"/>
</dbReference>
<keyword evidence="4" id="KW-1003">Cell membrane</keyword>
<evidence type="ECO:0000256" key="7">
    <source>
        <dbReference type="ARBA" id="ARBA00023065"/>
    </source>
</evidence>
<organism>
    <name type="scientific">Branchiostoma floridae</name>
    <name type="common">Florida lancelet</name>
    <name type="synonym">Amphioxus</name>
    <dbReference type="NCBI Taxonomy" id="7739"/>
    <lineage>
        <taxon>Eukaryota</taxon>
        <taxon>Metazoa</taxon>
        <taxon>Chordata</taxon>
        <taxon>Cephalochordata</taxon>
        <taxon>Leptocardii</taxon>
        <taxon>Amphioxiformes</taxon>
        <taxon>Branchiostomatidae</taxon>
        <taxon>Branchiostoma</taxon>
    </lineage>
</organism>
<feature type="domain" description="Bicarbonate transporter-like transmembrane" evidence="11">
    <location>
        <begin position="550"/>
        <end position="1025"/>
    </location>
</feature>
<evidence type="ECO:0000256" key="3">
    <source>
        <dbReference type="ARBA" id="ARBA00022448"/>
    </source>
</evidence>
<dbReference type="PANTHER" id="PTHR11453:SF36">
    <property type="entry name" value="ANION EXCHANGE PROTEIN"/>
    <property type="match status" value="1"/>
</dbReference>
<feature type="domain" description="Band 3 cytoplasmic" evidence="12">
    <location>
        <begin position="451"/>
        <end position="506"/>
    </location>
</feature>
<gene>
    <name evidence="13" type="ORF">BRAFLDRAFT_126597</name>
</gene>
<proteinExistence type="inferred from homology"/>
<feature type="transmembrane region" description="Helical" evidence="9">
    <location>
        <begin position="848"/>
        <end position="872"/>
    </location>
</feature>
<comment type="subcellular location">
    <subcellularLocation>
        <location evidence="1">Cell membrane</location>
        <topology evidence="1">Multi-pass membrane protein</topology>
    </subcellularLocation>
    <subcellularLocation>
        <location evidence="9">Membrane</location>
        <topology evidence="9">Multi-pass membrane protein</topology>
    </subcellularLocation>
</comment>
<protein>
    <recommendedName>
        <fullName evidence="9">Anion exchange protein</fullName>
    </recommendedName>
</protein>
<feature type="compositionally biased region" description="Low complexity" evidence="10">
    <location>
        <begin position="266"/>
        <end position="279"/>
    </location>
</feature>
<dbReference type="Pfam" id="PF07565">
    <property type="entry name" value="Band_3_cyto"/>
    <property type="match status" value="2"/>
</dbReference>
<keyword evidence="7 9" id="KW-0406">Ion transport</keyword>
<dbReference type="Gene3D" id="1.10.287.570">
    <property type="entry name" value="Helical hairpin bin"/>
    <property type="match status" value="1"/>
</dbReference>
<feature type="transmembrane region" description="Helical" evidence="9">
    <location>
        <begin position="1076"/>
        <end position="1093"/>
    </location>
</feature>
<accession>C3YF00</accession>
<feature type="region of interest" description="Disordered" evidence="10">
    <location>
        <begin position="232"/>
        <end position="281"/>
    </location>
</feature>
<dbReference type="FunCoup" id="C3YF00">
    <property type="interactions" value="863"/>
</dbReference>
<dbReference type="InterPro" id="IPR011531">
    <property type="entry name" value="HCO3_transpt-like_TM_dom"/>
</dbReference>
<feature type="compositionally biased region" description="Basic residues" evidence="10">
    <location>
        <begin position="1192"/>
        <end position="1201"/>
    </location>
</feature>
<keyword evidence="8 9" id="KW-0472">Membrane</keyword>
<keyword evidence="3 9" id="KW-0813">Transport</keyword>
<dbReference type="EMBL" id="GG666507">
    <property type="protein sequence ID" value="EEN61244.1"/>
    <property type="molecule type" value="Genomic_DNA"/>
</dbReference>
<feature type="compositionally biased region" description="Polar residues" evidence="10">
    <location>
        <begin position="232"/>
        <end position="265"/>
    </location>
</feature>
<dbReference type="GO" id="GO:0008509">
    <property type="term" value="F:monoatomic anion transmembrane transporter activity"/>
    <property type="evidence" value="ECO:0007669"/>
    <property type="project" value="InterPro"/>
</dbReference>
<evidence type="ECO:0000256" key="5">
    <source>
        <dbReference type="ARBA" id="ARBA00022692"/>
    </source>
</evidence>
<evidence type="ECO:0000256" key="1">
    <source>
        <dbReference type="ARBA" id="ARBA00004651"/>
    </source>
</evidence>
<dbReference type="FunFam" id="1.10.287.570:FF:000001">
    <property type="entry name" value="Anion exchange protein"/>
    <property type="match status" value="1"/>
</dbReference>
<feature type="compositionally biased region" description="Basic and acidic residues" evidence="10">
    <location>
        <begin position="63"/>
        <end position="73"/>
    </location>
</feature>
<feature type="transmembrane region" description="Helical" evidence="9">
    <location>
        <begin position="583"/>
        <end position="601"/>
    </location>
</feature>
<feature type="domain" description="Band 3 cytoplasmic" evidence="12">
    <location>
        <begin position="103"/>
        <end position="370"/>
    </location>
</feature>
<feature type="transmembrane region" description="Helical" evidence="9">
    <location>
        <begin position="944"/>
        <end position="968"/>
    </location>
</feature>
<keyword evidence="5 9" id="KW-0812">Transmembrane</keyword>
<evidence type="ECO:0000256" key="2">
    <source>
        <dbReference type="ARBA" id="ARBA00010993"/>
    </source>
</evidence>
<reference evidence="13" key="1">
    <citation type="journal article" date="2008" name="Nature">
        <title>The amphioxus genome and the evolution of the chordate karyotype.</title>
        <authorList>
            <consortium name="US DOE Joint Genome Institute (JGI-PGF)"/>
            <person name="Putnam N.H."/>
            <person name="Butts T."/>
            <person name="Ferrier D.E.K."/>
            <person name="Furlong R.F."/>
            <person name="Hellsten U."/>
            <person name="Kawashima T."/>
            <person name="Robinson-Rechavi M."/>
            <person name="Shoguchi E."/>
            <person name="Terry A."/>
            <person name="Yu J.-K."/>
            <person name="Benito-Gutierrez E.L."/>
            <person name="Dubchak I."/>
            <person name="Garcia-Fernandez J."/>
            <person name="Gibson-Brown J.J."/>
            <person name="Grigoriev I.V."/>
            <person name="Horton A.C."/>
            <person name="de Jong P.J."/>
            <person name="Jurka J."/>
            <person name="Kapitonov V.V."/>
            <person name="Kohara Y."/>
            <person name="Kuroki Y."/>
            <person name="Lindquist E."/>
            <person name="Lucas S."/>
            <person name="Osoegawa K."/>
            <person name="Pennacchio L.A."/>
            <person name="Salamov A.A."/>
            <person name="Satou Y."/>
            <person name="Sauka-Spengler T."/>
            <person name="Schmutz J."/>
            <person name="Shin-I T."/>
            <person name="Toyoda A."/>
            <person name="Bronner-Fraser M."/>
            <person name="Fujiyama A."/>
            <person name="Holland L.Z."/>
            <person name="Holland P.W.H."/>
            <person name="Satoh N."/>
            <person name="Rokhsar D.S."/>
        </authorList>
    </citation>
    <scope>NUCLEOTIDE SEQUENCE [LARGE SCALE GENOMIC DNA]</scope>
    <source>
        <strain evidence="13">S238N-H82</strain>
        <tissue evidence="13">Testes</tissue>
    </source>
</reference>
<dbReference type="GO" id="GO:0005452">
    <property type="term" value="F:solute:inorganic anion antiporter activity"/>
    <property type="evidence" value="ECO:0007669"/>
    <property type="project" value="InterPro"/>
</dbReference>
<sequence>MDLSSGYDDQPVIDTRAASAARLADQAHTDFDRHKNVYVGVHVPLKHRHQKKRSSKNGHHRSEKRDRKNEKDNVPTPPVTPPGQRVQFILGADDEAEKKEAPTIFTEMEELHMGDDMEMEWKECARWVKFEEDVEEGGDRWSKPHVATLSLHSLFELRSCILTGTVLLDMDANHLTDIANLVLDNMVHKGQLQEVDREKVLNALLSRHHHQTRRSKAAMFPMAPSLASLRRNFSNPNKLSEQGSESGNSFPRIASSASMRYENSFSTTPEEPGGTSTPPRINSTASFAKSKHFMRKIPEGSEASNVLVGEVDFLKHPIIAFVRLSHGLLLGDLTEVPIPTRFLFFMLGPQGNQKQYHEVGRAIATLMSDEGNQKQYHEVGRAIATLMSDEGNQKQYHEVGRAIATLMSDEGNQKQYHEVGRAIATLMSDEGNQKQYHEVGRAIATLMSDEGNQKQYHEVGRAIATLMSDEVFHNVAYKAKNRQDLLAGIDEFLDQVTVLPPGEWDPNIRIEPPSNIPSQEGRKYAGGQDNGDGDKEEEYDSKEELKRTGRFFGGLIDDVKRKAPHYLSDFKDGLNLQCLSSVLFLYFACITPVITFGGLLGDATDNYQAALENIFSAAICGTTYHLLAGQPLTIIGSTGPILVYETLMYNFCKVWVGLWTSFILLVMVATDASALVKYFTRFVEESFAALIALIFIVEAFKKLYHITDHYMVKKWWLESSCICVPPIEKNLTTPTSIMDIFLNDTNMTFPTPASMPLGYSLATSSPLNVTDTTPFNDYEVFPTSESDGIPWANLSQHDCLIVHHGRWVGENCDYAPDVFLMSVLLMFGTFFLASILKSMKTERFFPTMVRGVICDFAVFISVLVFVGVDAVFGVDTPKLLVPIEFKPTRPDRTWFINPVSGNPWWVGIAAVIPALLAVILIFMDQQITAVIVSRKEHKLKKGAGYHLDLFIVAILIGITSLLGLPWFVAATVLSLNHVNSLKMESDCSAPGEKPKFLGVRENRVTGLIVFLLIGLSVLFTSILRFWDRLLLVLMPPKHQPDYVYLRHVPLKRVHLFTFIQLMCLVILWVIKSTDASLVFPIMVLALVFVRKLMDYLFIQDDLEYLDDKMPEIIKRKKADKEMVEEEYRERSRTLEGADFLEVVDQTKDEIGGNITIPVEAIQYNPKSKTLNISEEVAKTAIWKTLAGDTSQKRKKSRRSKKSRPDDLTLKDGPNNVPDRKSATKNGELSPLIEEAGGIVINIPPPWQDNDCKKRSKDVEEGKSPLIKVQAPSPADSPDLETTV</sequence>
<dbReference type="InterPro" id="IPR016152">
    <property type="entry name" value="PTrfase/Anion_transptr"/>
</dbReference>
<dbReference type="eggNOG" id="KOG1172">
    <property type="taxonomic scope" value="Eukaryota"/>
</dbReference>
<feature type="region of interest" description="Disordered" evidence="10">
    <location>
        <begin position="41"/>
        <end position="86"/>
    </location>
</feature>
<keyword evidence="6 9" id="KW-1133">Transmembrane helix</keyword>
<evidence type="ECO:0000256" key="4">
    <source>
        <dbReference type="ARBA" id="ARBA00022475"/>
    </source>
</evidence>
<dbReference type="FunFam" id="3.40.930.10:FF:000008">
    <property type="entry name" value="Anion exchange protein"/>
    <property type="match status" value="1"/>
</dbReference>
<feature type="transmembrane region" description="Helical" evidence="9">
    <location>
        <begin position="904"/>
        <end position="923"/>
    </location>
</feature>
<feature type="transmembrane region" description="Helical" evidence="9">
    <location>
        <begin position="818"/>
        <end position="836"/>
    </location>
</feature>
<feature type="transmembrane region" description="Helical" evidence="9">
    <location>
        <begin position="1004"/>
        <end position="1026"/>
    </location>
</feature>
<dbReference type="SUPFAM" id="SSF55804">
    <property type="entry name" value="Phoshotransferase/anion transport protein"/>
    <property type="match status" value="2"/>
</dbReference>
<feature type="region of interest" description="Disordered" evidence="10">
    <location>
        <begin position="1187"/>
        <end position="1283"/>
    </location>
</feature>
<dbReference type="InterPro" id="IPR003020">
    <property type="entry name" value="HCO3_transpt_euk"/>
</dbReference>
<feature type="transmembrane region" description="Helical" evidence="9">
    <location>
        <begin position="687"/>
        <end position="706"/>
    </location>
</feature>
<name>C3YF00_BRAFL</name>
<dbReference type="PANTHER" id="PTHR11453">
    <property type="entry name" value="ANION EXCHANGE PROTEIN"/>
    <property type="match status" value="1"/>
</dbReference>
<feature type="compositionally biased region" description="Basic and acidic residues" evidence="10">
    <location>
        <begin position="1249"/>
        <end position="1262"/>
    </location>
</feature>
<evidence type="ECO:0000259" key="12">
    <source>
        <dbReference type="Pfam" id="PF07565"/>
    </source>
</evidence>
<feature type="transmembrane region" description="Helical" evidence="9">
    <location>
        <begin position="654"/>
        <end position="675"/>
    </location>
</feature>
<dbReference type="NCBIfam" id="TIGR00834">
    <property type="entry name" value="ae"/>
    <property type="match status" value="1"/>
</dbReference>
<feature type="region of interest" description="Disordered" evidence="10">
    <location>
        <begin position="503"/>
        <end position="542"/>
    </location>
</feature>
<dbReference type="InterPro" id="IPR013769">
    <property type="entry name" value="Band3_cytoplasmic_dom"/>
</dbReference>
<dbReference type="STRING" id="7739.C3YF00"/>
<comment type="similarity">
    <text evidence="2 9">Belongs to the anion exchanger (TC 2.A.31) family.</text>
</comment>